<feature type="non-terminal residue" evidence="7">
    <location>
        <position position="1"/>
    </location>
</feature>
<accession>V3ZZM7</accession>
<dbReference type="InterPro" id="IPR010760">
    <property type="entry name" value="DNA-repair_Swi5"/>
</dbReference>
<evidence type="ECO:0000256" key="3">
    <source>
        <dbReference type="ARBA" id="ARBA00022763"/>
    </source>
</evidence>
<comment type="function">
    <text evidence="5">Component of the swi5-sfr1 complex, a complex required for double-strand break repair via homologous recombination.</text>
</comment>
<keyword evidence="3" id="KW-0227">DNA damage</keyword>
<dbReference type="PANTHER" id="PTHR28529">
    <property type="entry name" value="DNA REPAIR PROTEIN SWI5 HOMOLOG"/>
    <property type="match status" value="1"/>
</dbReference>
<keyword evidence="4" id="KW-0234">DNA repair</keyword>
<dbReference type="HOGENOM" id="CLU_2967780_0_0_1"/>
<dbReference type="Proteomes" id="UP000030746">
    <property type="component" value="Unassembled WGS sequence"/>
</dbReference>
<dbReference type="OMA" id="RPKPEWV"/>
<dbReference type="OrthoDB" id="255837at2759"/>
<dbReference type="GO" id="GO:0000724">
    <property type="term" value="P:double-strand break repair via homologous recombination"/>
    <property type="evidence" value="ECO:0007669"/>
    <property type="project" value="TreeGrafter"/>
</dbReference>
<dbReference type="GO" id="GO:0032798">
    <property type="term" value="C:Swi5-Sfr1 complex"/>
    <property type="evidence" value="ECO:0007669"/>
    <property type="project" value="TreeGrafter"/>
</dbReference>
<proteinExistence type="inferred from homology"/>
<sequence>INTLHYRGLKVEELDEHINKLHEYNEMKDIGQMILGRIATLKGVRSQDLYNEYSLNLED</sequence>
<comment type="similarity">
    <text evidence="1">Belongs to the SWI5/SAE3 family.</text>
</comment>
<dbReference type="AlphaFoldDB" id="V3ZZM7"/>
<protein>
    <recommendedName>
        <fullName evidence="2">DNA repair protein SWI5 homolog</fullName>
    </recommendedName>
    <alternativeName>
        <fullName evidence="6">Protein SAE3 homolog</fullName>
    </alternativeName>
</protein>
<dbReference type="Gene3D" id="1.20.5.170">
    <property type="match status" value="1"/>
</dbReference>
<evidence type="ECO:0000256" key="4">
    <source>
        <dbReference type="ARBA" id="ARBA00023204"/>
    </source>
</evidence>
<keyword evidence="8" id="KW-1185">Reference proteome</keyword>
<dbReference type="GeneID" id="20232924"/>
<evidence type="ECO:0000256" key="5">
    <source>
        <dbReference type="ARBA" id="ARBA00025380"/>
    </source>
</evidence>
<dbReference type="EMBL" id="KB203083">
    <property type="protein sequence ID" value="ESO86451.1"/>
    <property type="molecule type" value="Genomic_DNA"/>
</dbReference>
<evidence type="ECO:0000256" key="2">
    <source>
        <dbReference type="ARBA" id="ARBA00019825"/>
    </source>
</evidence>
<evidence type="ECO:0000313" key="8">
    <source>
        <dbReference type="Proteomes" id="UP000030746"/>
    </source>
</evidence>
<dbReference type="RefSeq" id="XP_009062984.1">
    <property type="nucleotide sequence ID" value="XM_009064736.1"/>
</dbReference>
<dbReference type="KEGG" id="lgi:LOTGIDRAFT_129178"/>
<dbReference type="CTD" id="20232924"/>
<evidence type="ECO:0000256" key="1">
    <source>
        <dbReference type="ARBA" id="ARBA00008060"/>
    </source>
</evidence>
<evidence type="ECO:0000313" key="7">
    <source>
        <dbReference type="EMBL" id="ESO86451.1"/>
    </source>
</evidence>
<dbReference type="GO" id="GO:0034974">
    <property type="term" value="C:Swi5-Swi2 complex"/>
    <property type="evidence" value="ECO:0007669"/>
    <property type="project" value="TreeGrafter"/>
</dbReference>
<evidence type="ECO:0000256" key="6">
    <source>
        <dbReference type="ARBA" id="ARBA00030081"/>
    </source>
</evidence>
<name>V3ZZM7_LOTGI</name>
<dbReference type="PANTHER" id="PTHR28529:SF2">
    <property type="entry name" value="DNA REPAIR PROTEIN SWI5 HOMOLOG"/>
    <property type="match status" value="1"/>
</dbReference>
<organism evidence="7 8">
    <name type="scientific">Lottia gigantea</name>
    <name type="common">Giant owl limpet</name>
    <dbReference type="NCBI Taxonomy" id="225164"/>
    <lineage>
        <taxon>Eukaryota</taxon>
        <taxon>Metazoa</taxon>
        <taxon>Spiralia</taxon>
        <taxon>Lophotrochozoa</taxon>
        <taxon>Mollusca</taxon>
        <taxon>Gastropoda</taxon>
        <taxon>Patellogastropoda</taxon>
        <taxon>Lottioidea</taxon>
        <taxon>Lottiidae</taxon>
        <taxon>Lottia</taxon>
    </lineage>
</organism>
<dbReference type="Pfam" id="PF07061">
    <property type="entry name" value="Swi5"/>
    <property type="match status" value="1"/>
</dbReference>
<reference evidence="7 8" key="1">
    <citation type="journal article" date="2013" name="Nature">
        <title>Insights into bilaterian evolution from three spiralian genomes.</title>
        <authorList>
            <person name="Simakov O."/>
            <person name="Marletaz F."/>
            <person name="Cho S.J."/>
            <person name="Edsinger-Gonzales E."/>
            <person name="Havlak P."/>
            <person name="Hellsten U."/>
            <person name="Kuo D.H."/>
            <person name="Larsson T."/>
            <person name="Lv J."/>
            <person name="Arendt D."/>
            <person name="Savage R."/>
            <person name="Osoegawa K."/>
            <person name="de Jong P."/>
            <person name="Grimwood J."/>
            <person name="Chapman J.A."/>
            <person name="Shapiro H."/>
            <person name="Aerts A."/>
            <person name="Otillar R.P."/>
            <person name="Terry A.Y."/>
            <person name="Boore J.L."/>
            <person name="Grigoriev I.V."/>
            <person name="Lindberg D.R."/>
            <person name="Seaver E.C."/>
            <person name="Weisblat D.A."/>
            <person name="Putnam N.H."/>
            <person name="Rokhsar D.S."/>
        </authorList>
    </citation>
    <scope>NUCLEOTIDE SEQUENCE [LARGE SCALE GENOMIC DNA]</scope>
</reference>
<gene>
    <name evidence="7" type="ORF">LOTGIDRAFT_129178</name>
</gene>